<comment type="caution">
    <text evidence="1">The sequence shown here is derived from an EMBL/GenBank/DDBJ whole genome shotgun (WGS) entry which is preliminary data.</text>
</comment>
<dbReference type="EMBL" id="CM047909">
    <property type="protein sequence ID" value="KAJ0079254.1"/>
    <property type="molecule type" value="Genomic_DNA"/>
</dbReference>
<keyword evidence="2" id="KW-1185">Reference proteome</keyword>
<dbReference type="Proteomes" id="UP001164250">
    <property type="component" value="Chromosome 13"/>
</dbReference>
<accession>A0ACC0ZW56</accession>
<organism evidence="1 2">
    <name type="scientific">Pistacia atlantica</name>
    <dbReference type="NCBI Taxonomy" id="434234"/>
    <lineage>
        <taxon>Eukaryota</taxon>
        <taxon>Viridiplantae</taxon>
        <taxon>Streptophyta</taxon>
        <taxon>Embryophyta</taxon>
        <taxon>Tracheophyta</taxon>
        <taxon>Spermatophyta</taxon>
        <taxon>Magnoliopsida</taxon>
        <taxon>eudicotyledons</taxon>
        <taxon>Gunneridae</taxon>
        <taxon>Pentapetalae</taxon>
        <taxon>rosids</taxon>
        <taxon>malvids</taxon>
        <taxon>Sapindales</taxon>
        <taxon>Anacardiaceae</taxon>
        <taxon>Pistacia</taxon>
    </lineage>
</organism>
<protein>
    <submittedName>
        <fullName evidence="1">Uncharacterized protein</fullName>
    </submittedName>
</protein>
<gene>
    <name evidence="1" type="ORF">Patl1_23582</name>
</gene>
<evidence type="ECO:0000313" key="2">
    <source>
        <dbReference type="Proteomes" id="UP001164250"/>
    </source>
</evidence>
<name>A0ACC0ZW56_9ROSI</name>
<evidence type="ECO:0000313" key="1">
    <source>
        <dbReference type="EMBL" id="KAJ0079254.1"/>
    </source>
</evidence>
<reference evidence="2" key="1">
    <citation type="journal article" date="2023" name="G3 (Bethesda)">
        <title>Genome assembly and association tests identify interacting loci associated with vigor, precocity, and sex in interspecific pistachio rootstocks.</title>
        <authorList>
            <person name="Palmer W."/>
            <person name="Jacygrad E."/>
            <person name="Sagayaradj S."/>
            <person name="Cavanaugh K."/>
            <person name="Han R."/>
            <person name="Bertier L."/>
            <person name="Beede B."/>
            <person name="Kafkas S."/>
            <person name="Golino D."/>
            <person name="Preece J."/>
            <person name="Michelmore R."/>
        </authorList>
    </citation>
    <scope>NUCLEOTIDE SEQUENCE [LARGE SCALE GENOMIC DNA]</scope>
</reference>
<proteinExistence type="predicted"/>
<sequence>MVTTLTSFAIGCVLFVVFLLLKGRLAYMFIDNNEVAKAVADLSPLLAFSILLNSIQPVLSGVSVCAGWQSIVAYVNLSCYYLIGIPIGAAFGYYYHYGVKGIILPTSSPHEFPGHCFVPERGYVNAGYGYASASLTSPCPSFWF</sequence>